<protein>
    <recommendedName>
        <fullName evidence="1">Polyprenal reductase</fullName>
        <ecNumber evidence="1">1.3.1.94</ecNumber>
    </recommendedName>
</protein>
<gene>
    <name evidence="3" type="ORF">BJ508DRAFT_306006</name>
</gene>
<dbReference type="InterPro" id="IPR039698">
    <property type="entry name" value="Dfg10/SRD5A3"/>
</dbReference>
<evidence type="ECO:0000256" key="1">
    <source>
        <dbReference type="RuleBase" id="RU367081"/>
    </source>
</evidence>
<dbReference type="EMBL" id="ML119674">
    <property type="protein sequence ID" value="RPA82110.1"/>
    <property type="molecule type" value="Genomic_DNA"/>
</dbReference>
<comment type="subcellular location">
    <subcellularLocation>
        <location evidence="1">Endoplasmic reticulum membrane</location>
    </subcellularLocation>
</comment>
<feature type="transmembrane region" description="Helical" evidence="1">
    <location>
        <begin position="89"/>
        <end position="110"/>
    </location>
</feature>
<comment type="function">
    <text evidence="1">Plays a key role in early steps of protein N-linked glycosylation by being involved in the conversion of polyprenol into dolichol. Acts as a polyprenal reductase that mediates the reduction of polyprenal into dolichal in a NADP-dependent mechanism. Dolichols are required for the synthesis of dolichol-linked monosaccharides and the oligosaccharide precursor used for N-glycosylation.</text>
</comment>
<proteinExistence type="inferred from homology"/>
<dbReference type="EC" id="1.3.1.94" evidence="1"/>
<sequence length="385" mass="42754">MHRQIPLSCPSCTPPLLIADLLPPLTQSTLYTLSALALATQFTPFLRKRLLGYGKTIQTVDWKDNTKDGKPAKKRLLSWVFETTVPHSYFLHFYVLALSLMTASIVGILLPAHISPLKLLLSLEVPTAIAKDPWFINYVLHPLRIQAGYSSAGNGAVNWWVLLAVTAQVGRRLWEDSTLPGKAWDKSSRERMALGGEVTIPKAGGAGQEGKETEKEHGKTEGSRMPLPIYISGMLFYVLLCISSWADASRTILSYEAPLPSRSQLLHITSSPLSLPDVHILLSLPVFLLASGTQHDIHMYLSTLEKYTLPPAKSWFSWVMAPHYTMECVVYAALVGMGYGEGRCVVAAAVFVWTNLTLLGMRQRAWYGEKFGERMGNRGGTWPWL</sequence>
<dbReference type="PANTHER" id="PTHR14624">
    <property type="entry name" value="DFG10 PROTEIN"/>
    <property type="match status" value="1"/>
</dbReference>
<keyword evidence="1" id="KW-0256">Endoplasmic reticulum</keyword>
<reference evidence="3 4" key="1">
    <citation type="journal article" date="2018" name="Nat. Ecol. Evol.">
        <title>Pezizomycetes genomes reveal the molecular basis of ectomycorrhizal truffle lifestyle.</title>
        <authorList>
            <person name="Murat C."/>
            <person name="Payen T."/>
            <person name="Noel B."/>
            <person name="Kuo A."/>
            <person name="Morin E."/>
            <person name="Chen J."/>
            <person name="Kohler A."/>
            <person name="Krizsan K."/>
            <person name="Balestrini R."/>
            <person name="Da Silva C."/>
            <person name="Montanini B."/>
            <person name="Hainaut M."/>
            <person name="Levati E."/>
            <person name="Barry K.W."/>
            <person name="Belfiori B."/>
            <person name="Cichocki N."/>
            <person name="Clum A."/>
            <person name="Dockter R.B."/>
            <person name="Fauchery L."/>
            <person name="Guy J."/>
            <person name="Iotti M."/>
            <person name="Le Tacon F."/>
            <person name="Lindquist E.A."/>
            <person name="Lipzen A."/>
            <person name="Malagnac F."/>
            <person name="Mello A."/>
            <person name="Molinier V."/>
            <person name="Miyauchi S."/>
            <person name="Poulain J."/>
            <person name="Riccioni C."/>
            <person name="Rubini A."/>
            <person name="Sitrit Y."/>
            <person name="Splivallo R."/>
            <person name="Traeger S."/>
            <person name="Wang M."/>
            <person name="Zifcakova L."/>
            <person name="Wipf D."/>
            <person name="Zambonelli A."/>
            <person name="Paolocci F."/>
            <person name="Nowrousian M."/>
            <person name="Ottonello S."/>
            <person name="Baldrian P."/>
            <person name="Spatafora J.W."/>
            <person name="Henrissat B."/>
            <person name="Nagy L.G."/>
            <person name="Aury J.M."/>
            <person name="Wincker P."/>
            <person name="Grigoriev I.V."/>
            <person name="Bonfante P."/>
            <person name="Martin F.M."/>
        </authorList>
    </citation>
    <scope>NUCLEOTIDE SEQUENCE [LARGE SCALE GENOMIC DNA]</scope>
    <source>
        <strain evidence="3 4">RN42</strain>
    </source>
</reference>
<dbReference type="STRING" id="1160509.A0A3N4ID90"/>
<keyword evidence="4" id="KW-1185">Reference proteome</keyword>
<keyword evidence="1" id="KW-0812">Transmembrane</keyword>
<keyword evidence="1" id="KW-0521">NADP</keyword>
<comment type="pathway">
    <text evidence="1">Protein modification; protein glycosylation.</text>
</comment>
<dbReference type="GO" id="GO:0102389">
    <property type="term" value="F:polyprenol reductase activity"/>
    <property type="evidence" value="ECO:0007669"/>
    <property type="project" value="UniProtKB-UniRule"/>
</dbReference>
<dbReference type="GO" id="GO:0005789">
    <property type="term" value="C:endoplasmic reticulum membrane"/>
    <property type="evidence" value="ECO:0007669"/>
    <property type="project" value="UniProtKB-SubCell"/>
</dbReference>
<comment type="caution">
    <text evidence="1">Lacks conserved residue(s) required for the propagation of feature annotation.</text>
</comment>
<organism evidence="3 4">
    <name type="scientific">Ascobolus immersus RN42</name>
    <dbReference type="NCBI Taxonomy" id="1160509"/>
    <lineage>
        <taxon>Eukaryota</taxon>
        <taxon>Fungi</taxon>
        <taxon>Dikarya</taxon>
        <taxon>Ascomycota</taxon>
        <taxon>Pezizomycotina</taxon>
        <taxon>Pezizomycetes</taxon>
        <taxon>Pezizales</taxon>
        <taxon>Ascobolaceae</taxon>
        <taxon>Ascobolus</taxon>
    </lineage>
</organism>
<dbReference type="PANTHER" id="PTHR14624:SF0">
    <property type="entry name" value="POLYPRENOL REDUCTASE"/>
    <property type="match status" value="1"/>
</dbReference>
<comment type="similarity">
    <text evidence="1">Belongs to the steroid 5-alpha reductase family. Polyprenal reductase subfamily.</text>
</comment>
<dbReference type="GO" id="GO:0016095">
    <property type="term" value="P:polyprenol catabolic process"/>
    <property type="evidence" value="ECO:0007669"/>
    <property type="project" value="UniProtKB-UniRule"/>
</dbReference>
<evidence type="ECO:0000313" key="3">
    <source>
        <dbReference type="EMBL" id="RPA82110.1"/>
    </source>
</evidence>
<name>A0A3N4ID90_ASCIM</name>
<evidence type="ECO:0000256" key="2">
    <source>
        <dbReference type="SAM" id="MobiDB-lite"/>
    </source>
</evidence>
<dbReference type="AlphaFoldDB" id="A0A3N4ID90"/>
<evidence type="ECO:0000313" key="4">
    <source>
        <dbReference type="Proteomes" id="UP000275078"/>
    </source>
</evidence>
<comment type="catalytic activity">
    <reaction evidence="1">
        <text>a di-trans,poly-cis-dolichal + NADP(+) = a di-trans,poly-cis-polyprenal + NADPH + H(+)</text>
        <dbReference type="Rhea" id="RHEA:80727"/>
        <dbReference type="Rhea" id="RHEA-COMP:19536"/>
        <dbReference type="Rhea" id="RHEA-COMP:19537"/>
        <dbReference type="ChEBI" id="CHEBI:15378"/>
        <dbReference type="ChEBI" id="CHEBI:57783"/>
        <dbReference type="ChEBI" id="CHEBI:58349"/>
        <dbReference type="ChEBI" id="CHEBI:231623"/>
        <dbReference type="ChEBI" id="CHEBI:231637"/>
        <dbReference type="EC" id="1.3.1.94"/>
    </reaction>
    <physiologicalReaction direction="right-to-left" evidence="1">
        <dbReference type="Rhea" id="RHEA:80729"/>
    </physiologicalReaction>
</comment>
<dbReference type="GO" id="GO:0006488">
    <property type="term" value="P:dolichol-linked oligosaccharide biosynthetic process"/>
    <property type="evidence" value="ECO:0007669"/>
    <property type="project" value="UniProtKB-UniRule"/>
</dbReference>
<dbReference type="GO" id="GO:0160198">
    <property type="term" value="F:polyprenal reductase activity"/>
    <property type="evidence" value="ECO:0007669"/>
    <property type="project" value="UniProtKB-EC"/>
</dbReference>
<accession>A0A3N4ID90</accession>
<keyword evidence="1" id="KW-0560">Oxidoreductase</keyword>
<feature type="compositionally biased region" description="Basic and acidic residues" evidence="2">
    <location>
        <begin position="209"/>
        <end position="221"/>
    </location>
</feature>
<feature type="region of interest" description="Disordered" evidence="2">
    <location>
        <begin position="201"/>
        <end position="221"/>
    </location>
</feature>
<dbReference type="GO" id="GO:0003865">
    <property type="term" value="F:3-oxo-5-alpha-steroid 4-dehydrogenase activity"/>
    <property type="evidence" value="ECO:0007669"/>
    <property type="project" value="TreeGrafter"/>
</dbReference>
<keyword evidence="1" id="KW-1133">Transmembrane helix</keyword>
<dbReference type="PROSITE" id="PS50244">
    <property type="entry name" value="S5A_REDUCTASE"/>
    <property type="match status" value="1"/>
</dbReference>
<keyword evidence="1" id="KW-0472">Membrane</keyword>
<dbReference type="OrthoDB" id="541710at2759"/>
<dbReference type="UniPathway" id="UPA00378"/>
<dbReference type="Proteomes" id="UP000275078">
    <property type="component" value="Unassembled WGS sequence"/>
</dbReference>